<name>A0ABS4XFF7_9MICC</name>
<gene>
    <name evidence="8" type="ORF">JOF47_002706</name>
</gene>
<keyword evidence="4 7" id="KW-0812">Transmembrane</keyword>
<feature type="transmembrane region" description="Helical" evidence="7">
    <location>
        <begin position="26"/>
        <end position="43"/>
    </location>
</feature>
<keyword evidence="3" id="KW-1003">Cell membrane</keyword>
<organism evidence="8 9">
    <name type="scientific">Paeniglutamicibacter kerguelensis</name>
    <dbReference type="NCBI Taxonomy" id="254788"/>
    <lineage>
        <taxon>Bacteria</taxon>
        <taxon>Bacillati</taxon>
        <taxon>Actinomycetota</taxon>
        <taxon>Actinomycetes</taxon>
        <taxon>Micrococcales</taxon>
        <taxon>Micrococcaceae</taxon>
        <taxon>Paeniglutamicibacter</taxon>
    </lineage>
</organism>
<comment type="similarity">
    <text evidence="2">Belongs to the CPA3 antiporters (TC 2.A.63) subunit E family.</text>
</comment>
<keyword evidence="6 7" id="KW-0472">Membrane</keyword>
<evidence type="ECO:0000256" key="4">
    <source>
        <dbReference type="ARBA" id="ARBA00022692"/>
    </source>
</evidence>
<proteinExistence type="inferred from homology"/>
<protein>
    <submittedName>
        <fullName evidence="8">Multicomponent Na+:H+ antiporter subunit E</fullName>
    </submittedName>
</protein>
<evidence type="ECO:0000256" key="5">
    <source>
        <dbReference type="ARBA" id="ARBA00022989"/>
    </source>
</evidence>
<dbReference type="EMBL" id="JAGIOF010000001">
    <property type="protein sequence ID" value="MBP2387195.1"/>
    <property type="molecule type" value="Genomic_DNA"/>
</dbReference>
<evidence type="ECO:0000256" key="2">
    <source>
        <dbReference type="ARBA" id="ARBA00006228"/>
    </source>
</evidence>
<keyword evidence="5 7" id="KW-1133">Transmembrane helix</keyword>
<evidence type="ECO:0000256" key="1">
    <source>
        <dbReference type="ARBA" id="ARBA00004651"/>
    </source>
</evidence>
<evidence type="ECO:0000313" key="8">
    <source>
        <dbReference type="EMBL" id="MBP2387195.1"/>
    </source>
</evidence>
<reference evidence="8 9" key="1">
    <citation type="submission" date="2021-03" db="EMBL/GenBank/DDBJ databases">
        <title>Sequencing the genomes of 1000 actinobacteria strains.</title>
        <authorList>
            <person name="Klenk H.-P."/>
        </authorList>
    </citation>
    <scope>NUCLEOTIDE SEQUENCE [LARGE SCALE GENOMIC DNA]</scope>
    <source>
        <strain evidence="8 9">DSM 15797</strain>
    </source>
</reference>
<evidence type="ECO:0000256" key="7">
    <source>
        <dbReference type="SAM" id="Phobius"/>
    </source>
</evidence>
<dbReference type="InterPro" id="IPR002758">
    <property type="entry name" value="Cation_antiport_E"/>
</dbReference>
<comment type="caution">
    <text evidence="8">The sequence shown here is derived from an EMBL/GenBank/DDBJ whole genome shotgun (WGS) entry which is preliminary data.</text>
</comment>
<dbReference type="RefSeq" id="WP_209999347.1">
    <property type="nucleotide sequence ID" value="NZ_BAAAJY010000005.1"/>
</dbReference>
<evidence type="ECO:0000256" key="6">
    <source>
        <dbReference type="ARBA" id="ARBA00023136"/>
    </source>
</evidence>
<feature type="transmembrane region" description="Helical" evidence="7">
    <location>
        <begin position="49"/>
        <end position="69"/>
    </location>
</feature>
<comment type="subcellular location">
    <subcellularLocation>
        <location evidence="1">Cell membrane</location>
        <topology evidence="1">Multi-pass membrane protein</topology>
    </subcellularLocation>
</comment>
<dbReference type="NCBIfam" id="NF006521">
    <property type="entry name" value="PRK08965.1-5"/>
    <property type="match status" value="1"/>
</dbReference>
<dbReference type="PANTHER" id="PTHR34584">
    <property type="entry name" value="NA(+)/H(+) ANTIPORTER SUBUNIT E1"/>
    <property type="match status" value="1"/>
</dbReference>
<evidence type="ECO:0000256" key="3">
    <source>
        <dbReference type="ARBA" id="ARBA00022475"/>
    </source>
</evidence>
<sequence length="204" mass="22497">MSPQQRLSDAKNESGKRQRATLRQELPLLVWMVLVWGALWQDFAPGNLVFGLLLSLIVVNLFQLPPVILSGRFNVLRAFTFTVAFLWDVVRASFEVMYLAVFRGPKTKSAVVAVSLRTESDLLVTAVGHALTLVPGSFVVEVDRRSSTLYLHVLNIKDQTGVEKARADVLDLEARLIRMMGSKDELAALNAESNDAAMGTEGTP</sequence>
<dbReference type="Pfam" id="PF01899">
    <property type="entry name" value="MNHE"/>
    <property type="match status" value="1"/>
</dbReference>
<evidence type="ECO:0000313" key="9">
    <source>
        <dbReference type="Proteomes" id="UP001296993"/>
    </source>
</evidence>
<keyword evidence="9" id="KW-1185">Reference proteome</keyword>
<dbReference type="PANTHER" id="PTHR34584:SF1">
    <property type="entry name" value="NA(+)_H(+) ANTIPORTER SUBUNIT E1"/>
    <property type="match status" value="1"/>
</dbReference>
<accession>A0ABS4XFF7</accession>
<dbReference type="Proteomes" id="UP001296993">
    <property type="component" value="Unassembled WGS sequence"/>
</dbReference>